<dbReference type="GO" id="GO:0015031">
    <property type="term" value="P:protein transport"/>
    <property type="evidence" value="ECO:0007669"/>
    <property type="project" value="TreeGrafter"/>
</dbReference>
<evidence type="ECO:0000256" key="1">
    <source>
        <dbReference type="ARBA" id="ARBA00005298"/>
    </source>
</evidence>
<dbReference type="InterPro" id="IPR050357">
    <property type="entry name" value="Arrestin_domain-protein"/>
</dbReference>
<dbReference type="PANTHER" id="PTHR11188">
    <property type="entry name" value="ARRESTIN DOMAIN CONTAINING PROTEIN"/>
    <property type="match status" value="1"/>
</dbReference>
<feature type="domain" description="Arrestin-like N-terminal" evidence="2">
    <location>
        <begin position="1"/>
        <end position="121"/>
    </location>
</feature>
<feature type="non-terminal residue" evidence="3">
    <location>
        <position position="127"/>
    </location>
</feature>
<dbReference type="GO" id="GO:0005737">
    <property type="term" value="C:cytoplasm"/>
    <property type="evidence" value="ECO:0007669"/>
    <property type="project" value="TreeGrafter"/>
</dbReference>
<dbReference type="EMBL" id="CAXKWB010001201">
    <property type="protein sequence ID" value="CAL4063649.1"/>
    <property type="molecule type" value="Genomic_DNA"/>
</dbReference>
<comment type="similarity">
    <text evidence="1">Belongs to the arrestin family.</text>
</comment>
<name>A0AAV2PQR6_MEGNR</name>
<dbReference type="Gene3D" id="2.60.40.640">
    <property type="match status" value="1"/>
</dbReference>
<feature type="non-terminal residue" evidence="3">
    <location>
        <position position="1"/>
    </location>
</feature>
<reference evidence="3 4" key="1">
    <citation type="submission" date="2024-05" db="EMBL/GenBank/DDBJ databases">
        <authorList>
            <person name="Wallberg A."/>
        </authorList>
    </citation>
    <scope>NUCLEOTIDE SEQUENCE [LARGE SCALE GENOMIC DNA]</scope>
</reference>
<gene>
    <name evidence="3" type="ORF">MNOR_LOCUS3504</name>
</gene>
<dbReference type="Pfam" id="PF00339">
    <property type="entry name" value="Arrestin_N"/>
    <property type="match status" value="1"/>
</dbReference>
<accession>A0AAV2PQR6</accession>
<protein>
    <recommendedName>
        <fullName evidence="2">Arrestin-like N-terminal domain-containing protein</fullName>
    </recommendedName>
</protein>
<dbReference type="SUPFAM" id="SSF81296">
    <property type="entry name" value="E set domains"/>
    <property type="match status" value="1"/>
</dbReference>
<dbReference type="PANTHER" id="PTHR11188:SF176">
    <property type="entry name" value="ARRESTIN DOMAIN-CONTAINING PROTEIN 1"/>
    <property type="match status" value="1"/>
</dbReference>
<dbReference type="InterPro" id="IPR014752">
    <property type="entry name" value="Arrestin-like_C"/>
</dbReference>
<organism evidence="3 4">
    <name type="scientific">Meganyctiphanes norvegica</name>
    <name type="common">Northern krill</name>
    <name type="synonym">Thysanopoda norvegica</name>
    <dbReference type="NCBI Taxonomy" id="48144"/>
    <lineage>
        <taxon>Eukaryota</taxon>
        <taxon>Metazoa</taxon>
        <taxon>Ecdysozoa</taxon>
        <taxon>Arthropoda</taxon>
        <taxon>Crustacea</taxon>
        <taxon>Multicrustacea</taxon>
        <taxon>Malacostraca</taxon>
        <taxon>Eumalacostraca</taxon>
        <taxon>Eucarida</taxon>
        <taxon>Euphausiacea</taxon>
        <taxon>Euphausiidae</taxon>
        <taxon>Meganyctiphanes</taxon>
    </lineage>
</organism>
<dbReference type="InterPro" id="IPR011021">
    <property type="entry name" value="Arrestin-like_N"/>
</dbReference>
<sequence length="127" mass="14767">IRIQFKGYCLVHWTEEEYRKDEAYRGSKGTKMRSVDVSYDSYEEYYKQNFNLSGDGCVNNHVAPESDSFNFSYTLPQNIPCSFESDIGKVQHELEVTIDLPMGREIKKIIPYSVNDLYDLNSDEEAL</sequence>
<evidence type="ECO:0000313" key="4">
    <source>
        <dbReference type="Proteomes" id="UP001497623"/>
    </source>
</evidence>
<dbReference type="Proteomes" id="UP001497623">
    <property type="component" value="Unassembled WGS sequence"/>
</dbReference>
<evidence type="ECO:0000259" key="2">
    <source>
        <dbReference type="Pfam" id="PF00339"/>
    </source>
</evidence>
<dbReference type="InterPro" id="IPR014756">
    <property type="entry name" value="Ig_E-set"/>
</dbReference>
<dbReference type="AlphaFoldDB" id="A0AAV2PQR6"/>
<proteinExistence type="inferred from homology"/>
<evidence type="ECO:0000313" key="3">
    <source>
        <dbReference type="EMBL" id="CAL4063649.1"/>
    </source>
</evidence>
<keyword evidence="4" id="KW-1185">Reference proteome</keyword>
<comment type="caution">
    <text evidence="3">The sequence shown here is derived from an EMBL/GenBank/DDBJ whole genome shotgun (WGS) entry which is preliminary data.</text>
</comment>